<reference evidence="2 3" key="1">
    <citation type="submission" date="2018-08" db="EMBL/GenBank/DDBJ databases">
        <title>A genome reference for cultivated species of the human gut microbiota.</title>
        <authorList>
            <person name="Zou Y."/>
            <person name="Xue W."/>
            <person name="Luo G."/>
        </authorList>
    </citation>
    <scope>NUCLEOTIDE SEQUENCE [LARGE SCALE GENOMIC DNA]</scope>
    <source>
        <strain evidence="2 3">AM40-30BH</strain>
    </source>
</reference>
<evidence type="ECO:0000313" key="3">
    <source>
        <dbReference type="Proteomes" id="UP000284379"/>
    </source>
</evidence>
<dbReference type="EMBL" id="QSGO01000026">
    <property type="protein sequence ID" value="RHB30601.1"/>
    <property type="molecule type" value="Genomic_DNA"/>
</dbReference>
<name>A0A413VAF2_9BACE</name>
<dbReference type="AlphaFoldDB" id="A0A413VAF2"/>
<dbReference type="Proteomes" id="UP000284379">
    <property type="component" value="Unassembled WGS sequence"/>
</dbReference>
<evidence type="ECO:0000256" key="1">
    <source>
        <dbReference type="SAM" id="Phobius"/>
    </source>
</evidence>
<accession>A0A413VAF2</accession>
<protein>
    <submittedName>
        <fullName evidence="2">Uncharacterized protein</fullName>
    </submittedName>
</protein>
<evidence type="ECO:0000313" key="2">
    <source>
        <dbReference type="EMBL" id="RHB30601.1"/>
    </source>
</evidence>
<sequence length="222" mass="23847">MCFFPPAPEGFEQPFLADGLYVITLYEAAYGFGVRDALLAAGGEHAVKELGVKKVLYAAFKDTDIALGEIIITCGRLSPVWIGKAQAKISGLSCRRVAGAFAEQFVQAVAEVTTGWQVDDVFVGDVGEVAVQVFRQKGFELKSDGVVHTCVVLSFMYMIVFLSIRVLCPAPGRALLGSGEECSRLRGGGCPAPGRKRYSGEGLLRACRASLSPSWARRCTSR</sequence>
<keyword evidence="1" id="KW-0472">Membrane</keyword>
<keyword evidence="1" id="KW-1133">Transmembrane helix</keyword>
<organism evidence="2 3">
    <name type="scientific">Bacteroides nordii</name>
    <dbReference type="NCBI Taxonomy" id="291645"/>
    <lineage>
        <taxon>Bacteria</taxon>
        <taxon>Pseudomonadati</taxon>
        <taxon>Bacteroidota</taxon>
        <taxon>Bacteroidia</taxon>
        <taxon>Bacteroidales</taxon>
        <taxon>Bacteroidaceae</taxon>
        <taxon>Bacteroides</taxon>
    </lineage>
</organism>
<proteinExistence type="predicted"/>
<feature type="transmembrane region" description="Helical" evidence="1">
    <location>
        <begin position="145"/>
        <end position="164"/>
    </location>
</feature>
<keyword evidence="1" id="KW-0812">Transmembrane</keyword>
<comment type="caution">
    <text evidence="2">The sequence shown here is derived from an EMBL/GenBank/DDBJ whole genome shotgun (WGS) entry which is preliminary data.</text>
</comment>
<gene>
    <name evidence="2" type="ORF">DW888_18580</name>
</gene>